<keyword evidence="3" id="KW-1185">Reference proteome</keyword>
<dbReference type="Proteomes" id="UP001501005">
    <property type="component" value="Unassembled WGS sequence"/>
</dbReference>
<gene>
    <name evidence="2" type="ORF">GCM10009549_17910</name>
</gene>
<accession>A0ABN1NIV1</accession>
<evidence type="ECO:0000313" key="2">
    <source>
        <dbReference type="EMBL" id="GAA0909493.1"/>
    </source>
</evidence>
<protein>
    <submittedName>
        <fullName evidence="2">Uncharacterized protein</fullName>
    </submittedName>
</protein>
<sequence>MSSGPIDVEAEHDGPEEAVVDGTAVDLRHEAVVGCPVHVPADASAHVRGPVVVPGGAEASPARCRAGPARVCRTAPVALSSPSRHMDGPPDGTEGNHHARTPP</sequence>
<organism evidence="2 3">
    <name type="scientific">Streptomyces thermoalcalitolerans</name>
    <dbReference type="NCBI Taxonomy" id="65605"/>
    <lineage>
        <taxon>Bacteria</taxon>
        <taxon>Bacillati</taxon>
        <taxon>Actinomycetota</taxon>
        <taxon>Actinomycetes</taxon>
        <taxon>Kitasatosporales</taxon>
        <taxon>Streptomycetaceae</taxon>
        <taxon>Streptomyces</taxon>
    </lineage>
</organism>
<proteinExistence type="predicted"/>
<dbReference type="EMBL" id="BAAAHG010000010">
    <property type="protein sequence ID" value="GAA0909493.1"/>
    <property type="molecule type" value="Genomic_DNA"/>
</dbReference>
<comment type="caution">
    <text evidence="2">The sequence shown here is derived from an EMBL/GenBank/DDBJ whole genome shotgun (WGS) entry which is preliminary data.</text>
</comment>
<reference evidence="2 3" key="1">
    <citation type="journal article" date="2019" name="Int. J. Syst. Evol. Microbiol.">
        <title>The Global Catalogue of Microorganisms (GCM) 10K type strain sequencing project: providing services to taxonomists for standard genome sequencing and annotation.</title>
        <authorList>
            <consortium name="The Broad Institute Genomics Platform"/>
            <consortium name="The Broad Institute Genome Sequencing Center for Infectious Disease"/>
            <person name="Wu L."/>
            <person name="Ma J."/>
        </authorList>
    </citation>
    <scope>NUCLEOTIDE SEQUENCE [LARGE SCALE GENOMIC DNA]</scope>
    <source>
        <strain evidence="2 3">JCM 10673</strain>
    </source>
</reference>
<evidence type="ECO:0000313" key="3">
    <source>
        <dbReference type="Proteomes" id="UP001501005"/>
    </source>
</evidence>
<name>A0ABN1NIV1_9ACTN</name>
<feature type="region of interest" description="Disordered" evidence="1">
    <location>
        <begin position="76"/>
        <end position="103"/>
    </location>
</feature>
<evidence type="ECO:0000256" key="1">
    <source>
        <dbReference type="SAM" id="MobiDB-lite"/>
    </source>
</evidence>